<dbReference type="Proteomes" id="UP000001930">
    <property type="component" value="Chromosome II"/>
</dbReference>
<dbReference type="HOGENOM" id="CLU_2822879_0_0_4"/>
<dbReference type="AlphaFoldDB" id="Q2T5C3"/>
<evidence type="ECO:0000313" key="2">
    <source>
        <dbReference type="Proteomes" id="UP000001930"/>
    </source>
</evidence>
<keyword evidence="2" id="KW-1185">Reference proteome</keyword>
<accession>Q2T5C3</accession>
<dbReference type="EMBL" id="CP000085">
    <property type="protein sequence ID" value="ABC36239.1"/>
    <property type="molecule type" value="Genomic_DNA"/>
</dbReference>
<protein>
    <submittedName>
        <fullName evidence="1">Uncharacterized protein</fullName>
    </submittedName>
</protein>
<sequence>MRQLIDASMAHFTQASKGSAPNGQHGVACSMALRDFVYDATTRSGEERHFDASHTSATGAIEFLNS</sequence>
<reference evidence="1 2" key="1">
    <citation type="journal article" date="2005" name="BMC Genomics">
        <title>Bacterial genome adaptation to niches: divergence of the potential virulence genes in three Burkholderia species of different survival strategies.</title>
        <authorList>
            <person name="Kim H.S."/>
            <person name="Schell M.A."/>
            <person name="Yu Y."/>
            <person name="Ulrich R.L."/>
            <person name="Sarria S.H."/>
            <person name="Nierman W.C."/>
            <person name="DeShazer D."/>
        </authorList>
    </citation>
    <scope>NUCLEOTIDE SEQUENCE [LARGE SCALE GENOMIC DNA]</scope>
    <source>
        <strain evidence="2">ATCC 700388 / DSM 13276 / CCUG 48851 / CIP 106301 / E264</strain>
    </source>
</reference>
<dbReference type="RefSeq" id="WP_011401266.1">
    <property type="nucleotide sequence ID" value="NZ_CP008786.1"/>
</dbReference>
<evidence type="ECO:0000313" key="1">
    <source>
        <dbReference type="EMBL" id="ABC36239.1"/>
    </source>
</evidence>
<proteinExistence type="predicted"/>
<dbReference type="KEGG" id="bte:BTH_II1430"/>
<gene>
    <name evidence="1" type="ordered locus">BTH_II1430</name>
</gene>
<organism evidence="1 2">
    <name type="scientific">Burkholderia thailandensis (strain ATCC 700388 / DSM 13276 / CCUG 48851 / CIP 106301 / E264)</name>
    <dbReference type="NCBI Taxonomy" id="271848"/>
    <lineage>
        <taxon>Bacteria</taxon>
        <taxon>Pseudomonadati</taxon>
        <taxon>Pseudomonadota</taxon>
        <taxon>Betaproteobacteria</taxon>
        <taxon>Burkholderiales</taxon>
        <taxon>Burkholderiaceae</taxon>
        <taxon>Burkholderia</taxon>
        <taxon>pseudomallei group</taxon>
    </lineage>
</organism>
<name>Q2T5C3_BURTA</name>